<dbReference type="Proteomes" id="UP001171916">
    <property type="component" value="Unassembled WGS sequence"/>
</dbReference>
<reference evidence="1" key="1">
    <citation type="submission" date="2023-06" db="EMBL/GenBank/DDBJ databases">
        <title>Robiginitalea aurantiacus sp. nov. and Algoriphagus sediminis sp. nov., isolated from coastal sediment.</title>
        <authorList>
            <person name="Zhou Z.Y."/>
            <person name="An J."/>
            <person name="Jia Y.W."/>
            <person name="Du Z.J."/>
        </authorList>
    </citation>
    <scope>NUCLEOTIDE SEQUENCE</scope>
    <source>
        <strain evidence="1">C2-7</strain>
    </source>
</reference>
<gene>
    <name evidence="1" type="ORF">QVH07_07870</name>
</gene>
<accession>A0ABT7YC06</accession>
<dbReference type="EMBL" id="JAUEPH010000003">
    <property type="protein sequence ID" value="MDN3204062.1"/>
    <property type="molecule type" value="Genomic_DNA"/>
</dbReference>
<dbReference type="RefSeq" id="WP_289999616.1">
    <property type="nucleotide sequence ID" value="NZ_JAUEPH010000003.1"/>
</dbReference>
<proteinExistence type="predicted"/>
<evidence type="ECO:0000313" key="2">
    <source>
        <dbReference type="Proteomes" id="UP001171916"/>
    </source>
</evidence>
<keyword evidence="2" id="KW-1185">Reference proteome</keyword>
<dbReference type="InterPro" id="IPR011990">
    <property type="entry name" value="TPR-like_helical_dom_sf"/>
</dbReference>
<evidence type="ECO:0008006" key="3">
    <source>
        <dbReference type="Google" id="ProtNLM"/>
    </source>
</evidence>
<dbReference type="Gene3D" id="1.25.40.10">
    <property type="entry name" value="Tetratricopeptide repeat domain"/>
    <property type="match status" value="1"/>
</dbReference>
<dbReference type="SUPFAM" id="SSF81901">
    <property type="entry name" value="HCP-like"/>
    <property type="match status" value="1"/>
</dbReference>
<evidence type="ECO:0000313" key="1">
    <source>
        <dbReference type="EMBL" id="MDN3204062.1"/>
    </source>
</evidence>
<name>A0ABT7YC06_9BACT</name>
<sequence length="238" mass="28587">MSQKNVDHKEFLDKDVVIHYQMGFDLKDFKSRIAYITAEIEKVRPDFDHEFVENRLAFYIAHSYLDADKFDLAIPYFAKEHALRKETDPFYLFPIQMLIRCYGEIGDFEKGLHWFKMAIIHFDQASGFDKLTTLKEYVHLITKTGHHFDEQYIYLIEEITEELGFHETTGNSIERILDLWKVNLKWNRRMCDIHLLKEKDIPIEIELWKNYIIECEVGWYRAYAKNYIADLKKKNADI</sequence>
<organism evidence="1 2">
    <name type="scientific">Algoriphagus sediminis</name>
    <dbReference type="NCBI Taxonomy" id="3057113"/>
    <lineage>
        <taxon>Bacteria</taxon>
        <taxon>Pseudomonadati</taxon>
        <taxon>Bacteroidota</taxon>
        <taxon>Cytophagia</taxon>
        <taxon>Cytophagales</taxon>
        <taxon>Cyclobacteriaceae</taxon>
        <taxon>Algoriphagus</taxon>
    </lineage>
</organism>
<protein>
    <recommendedName>
        <fullName evidence="3">Tetratricopeptide repeat protein</fullName>
    </recommendedName>
</protein>
<comment type="caution">
    <text evidence="1">The sequence shown here is derived from an EMBL/GenBank/DDBJ whole genome shotgun (WGS) entry which is preliminary data.</text>
</comment>